<evidence type="ECO:0000313" key="2">
    <source>
        <dbReference type="Proteomes" id="UP000790709"/>
    </source>
</evidence>
<accession>A0ACB8B378</accession>
<organism evidence="1 2">
    <name type="scientific">Leucogyrophana mollusca</name>
    <dbReference type="NCBI Taxonomy" id="85980"/>
    <lineage>
        <taxon>Eukaryota</taxon>
        <taxon>Fungi</taxon>
        <taxon>Dikarya</taxon>
        <taxon>Basidiomycota</taxon>
        <taxon>Agaricomycotina</taxon>
        <taxon>Agaricomycetes</taxon>
        <taxon>Agaricomycetidae</taxon>
        <taxon>Boletales</taxon>
        <taxon>Boletales incertae sedis</taxon>
        <taxon>Leucogyrophana</taxon>
    </lineage>
</organism>
<dbReference type="Proteomes" id="UP000790709">
    <property type="component" value="Unassembled WGS sequence"/>
</dbReference>
<keyword evidence="2" id="KW-1185">Reference proteome</keyword>
<comment type="caution">
    <text evidence="1">The sequence shown here is derived from an EMBL/GenBank/DDBJ whole genome shotgun (WGS) entry which is preliminary data.</text>
</comment>
<protein>
    <submittedName>
        <fullName evidence="1">Uncharacterized protein</fullName>
    </submittedName>
</protein>
<dbReference type="EMBL" id="MU266602">
    <property type="protein sequence ID" value="KAH7920122.1"/>
    <property type="molecule type" value="Genomic_DNA"/>
</dbReference>
<reference evidence="1" key="1">
    <citation type="journal article" date="2021" name="New Phytol.">
        <title>Evolutionary innovations through gain and loss of genes in the ectomycorrhizal Boletales.</title>
        <authorList>
            <person name="Wu G."/>
            <person name="Miyauchi S."/>
            <person name="Morin E."/>
            <person name="Kuo A."/>
            <person name="Drula E."/>
            <person name="Varga T."/>
            <person name="Kohler A."/>
            <person name="Feng B."/>
            <person name="Cao Y."/>
            <person name="Lipzen A."/>
            <person name="Daum C."/>
            <person name="Hundley H."/>
            <person name="Pangilinan J."/>
            <person name="Johnson J."/>
            <person name="Barry K."/>
            <person name="LaButti K."/>
            <person name="Ng V."/>
            <person name="Ahrendt S."/>
            <person name="Min B."/>
            <person name="Choi I.G."/>
            <person name="Park H."/>
            <person name="Plett J.M."/>
            <person name="Magnuson J."/>
            <person name="Spatafora J.W."/>
            <person name="Nagy L.G."/>
            <person name="Henrissat B."/>
            <person name="Grigoriev I.V."/>
            <person name="Yang Z.L."/>
            <person name="Xu J."/>
            <person name="Martin F.M."/>
        </authorList>
    </citation>
    <scope>NUCLEOTIDE SEQUENCE</scope>
    <source>
        <strain evidence="1">KUC20120723A-06</strain>
    </source>
</reference>
<proteinExistence type="predicted"/>
<name>A0ACB8B378_9AGAM</name>
<sequence>MFPTFLIHNSSLDSFSGGTAGPAFFGLGVRDSIVIILIVDLVFCALPAILAVFGPKLGMRSMVQSRFSWGYYGAAIPSLLNVFSLQGFLIISCILGGQALASISSHLDVSLGIVIISLISLVLTFCGYRVVHWYQSVAWVPNVVAFITMLALGYPQLHENQSVSVPPATPAAVLSFASVLASSILSWCTITSDYGVYHSPATSSIFIYCYLGFLIATFTSSALGAAFAAAAPSVAAWSAGFDNSSSVGGLVFAVLGPAGAFGTFLTAMVALSIPSSCILAMYSVGTSFMTVHPWFAAVPRWVHVLISEGVLVPVAIIGARKFYTTFVDILNVIGYWVAVFVAIVLVEHILFRRASFTEAAYPVTSWATPSLLPSGIPAMLAFLCGCGALVPFMSQAFYVGPIAHMGTGDIGIYVGFVVAGIVYAVLRGTEKWWGPESKVRPASGDVGRPQSEFQGDL</sequence>
<gene>
    <name evidence="1" type="ORF">BV22DRAFT_1133321</name>
</gene>
<evidence type="ECO:0000313" key="1">
    <source>
        <dbReference type="EMBL" id="KAH7920122.1"/>
    </source>
</evidence>